<dbReference type="Pfam" id="PF01739">
    <property type="entry name" value="CheR"/>
    <property type="match status" value="1"/>
</dbReference>
<dbReference type="PROSITE" id="PS50123">
    <property type="entry name" value="CHER"/>
    <property type="match status" value="1"/>
</dbReference>
<evidence type="ECO:0000313" key="7">
    <source>
        <dbReference type="Proteomes" id="UP000537825"/>
    </source>
</evidence>
<sequence length="586" mass="61569">MIGGVLPPGFKEVLALVEQRAGLAAPSCLAAALEGIQRAMARANQDDVEVYLREVSFDNALLDDLLTELTIGETYFFRTHEHFDHLRRVVLPELHERQGPGHLLRAWSAACSSGEEPYSITALLMAEGWEDHMTVRATDVSRTALRRAQQARYTDWSLRGPSADRMRPHLKQEGRFYQLSQDVKRHVQLGYLNLALETWPSAESGLWQLDVIFCRNVLIYFNRATIEGVARRLHASLDDGGYLFTGPSDPPLGDYAPFEPVLTEWGVLYRKPLAGSNAGHFVPLQPLAPLRADGTPFTAGTPGAVSSGRPGAGSLPAVAPGASASPGARPSPAGGSSGVAPGTFTTGADGATAGVSPPWASGTGTSASGAGSYGGAPASGLGPAGGGAPSSVGALSSAPASGAPAARTGDASTSGTRTRFTLSVEALEAVRVALARGDWREAARRAGAQSADPEGALAAVRALANLDPRAALFACEEASVRHPLVAGLRYLEALLLLGQARLSDAERAARQALYLEPGLAVGHLLMGHVLRRQDQAAAAARSYREAEGLCRKLSPEALVPLAEGERAGALADVARAEWRRLERTEG</sequence>
<dbReference type="GO" id="GO:0032259">
    <property type="term" value="P:methylation"/>
    <property type="evidence" value="ECO:0007669"/>
    <property type="project" value="UniProtKB-KW"/>
</dbReference>
<keyword evidence="3" id="KW-0949">S-adenosyl-L-methionine</keyword>
<comment type="caution">
    <text evidence="6">The sequence shown here is derived from an EMBL/GenBank/DDBJ whole genome shotgun (WGS) entry which is preliminary data.</text>
</comment>
<evidence type="ECO:0000256" key="1">
    <source>
        <dbReference type="ARBA" id="ARBA00022603"/>
    </source>
</evidence>
<dbReference type="AlphaFoldDB" id="A0A7X4YBW6"/>
<evidence type="ECO:0000256" key="3">
    <source>
        <dbReference type="ARBA" id="ARBA00022691"/>
    </source>
</evidence>
<dbReference type="PANTHER" id="PTHR24422:SF19">
    <property type="entry name" value="CHEMOTAXIS PROTEIN METHYLTRANSFERASE"/>
    <property type="match status" value="1"/>
</dbReference>
<dbReference type="Gene3D" id="1.25.40.10">
    <property type="entry name" value="Tetratricopeptide repeat domain"/>
    <property type="match status" value="1"/>
</dbReference>
<dbReference type="SMART" id="SM00138">
    <property type="entry name" value="MeTrc"/>
    <property type="match status" value="1"/>
</dbReference>
<evidence type="ECO:0000259" key="5">
    <source>
        <dbReference type="PROSITE" id="PS50123"/>
    </source>
</evidence>
<evidence type="ECO:0000256" key="4">
    <source>
        <dbReference type="SAM" id="MobiDB-lite"/>
    </source>
</evidence>
<dbReference type="GO" id="GO:0008757">
    <property type="term" value="F:S-adenosylmethionine-dependent methyltransferase activity"/>
    <property type="evidence" value="ECO:0007669"/>
    <property type="project" value="InterPro"/>
</dbReference>
<organism evidence="6 7">
    <name type="scientific">Corallococcus exiguus</name>
    <dbReference type="NCBI Taxonomy" id="83462"/>
    <lineage>
        <taxon>Bacteria</taxon>
        <taxon>Pseudomonadati</taxon>
        <taxon>Myxococcota</taxon>
        <taxon>Myxococcia</taxon>
        <taxon>Myxococcales</taxon>
        <taxon>Cystobacterineae</taxon>
        <taxon>Myxococcaceae</taxon>
        <taxon>Corallococcus</taxon>
    </lineage>
</organism>
<reference evidence="6 7" key="1">
    <citation type="submission" date="2020-01" db="EMBL/GenBank/DDBJ databases">
        <title>The draft genome sequence of Corallococcus exiguus DSM 14696.</title>
        <authorList>
            <person name="Zhang X."/>
            <person name="Zhu H."/>
        </authorList>
    </citation>
    <scope>NUCLEOTIDE SEQUENCE [LARGE SCALE GENOMIC DNA]</scope>
    <source>
        <strain evidence="6 7">DSM 14696</strain>
    </source>
</reference>
<dbReference type="InterPro" id="IPR050903">
    <property type="entry name" value="Bact_Chemotaxis_MeTrfase"/>
</dbReference>
<evidence type="ECO:0000256" key="2">
    <source>
        <dbReference type="ARBA" id="ARBA00022679"/>
    </source>
</evidence>
<keyword evidence="7" id="KW-1185">Reference proteome</keyword>
<name>A0A7X4YBW6_9BACT</name>
<dbReference type="InterPro" id="IPR029063">
    <property type="entry name" value="SAM-dependent_MTases_sf"/>
</dbReference>
<dbReference type="PRINTS" id="PR00996">
    <property type="entry name" value="CHERMTFRASE"/>
</dbReference>
<dbReference type="SUPFAM" id="SSF53335">
    <property type="entry name" value="S-adenosyl-L-methionine-dependent methyltransferases"/>
    <property type="match status" value="1"/>
</dbReference>
<feature type="domain" description="CheR-type methyltransferase" evidence="5">
    <location>
        <begin position="10"/>
        <end position="249"/>
    </location>
</feature>
<evidence type="ECO:0000313" key="6">
    <source>
        <dbReference type="EMBL" id="NBC42633.1"/>
    </source>
</evidence>
<accession>A0A7X4YBW6</accession>
<feature type="region of interest" description="Disordered" evidence="4">
    <location>
        <begin position="293"/>
        <end position="416"/>
    </location>
</feature>
<dbReference type="InterPro" id="IPR000780">
    <property type="entry name" value="CheR_MeTrfase"/>
</dbReference>
<dbReference type="RefSeq" id="WP_139919801.1">
    <property type="nucleotide sequence ID" value="NZ_CBCSLE010000096.1"/>
</dbReference>
<gene>
    <name evidence="6" type="ORF">GTZ93_22790</name>
</gene>
<feature type="compositionally biased region" description="Low complexity" evidence="4">
    <location>
        <begin position="389"/>
        <end position="406"/>
    </location>
</feature>
<keyword evidence="1" id="KW-0489">Methyltransferase</keyword>
<dbReference type="PANTHER" id="PTHR24422">
    <property type="entry name" value="CHEMOTAXIS PROTEIN METHYLTRANSFERASE"/>
    <property type="match status" value="1"/>
</dbReference>
<dbReference type="SUPFAM" id="SSF48452">
    <property type="entry name" value="TPR-like"/>
    <property type="match status" value="1"/>
</dbReference>
<keyword evidence="2" id="KW-0808">Transferase</keyword>
<dbReference type="EMBL" id="JAAAPK010000005">
    <property type="protein sequence ID" value="NBC42633.1"/>
    <property type="molecule type" value="Genomic_DNA"/>
</dbReference>
<dbReference type="Gene3D" id="3.40.50.150">
    <property type="entry name" value="Vaccinia Virus protein VP39"/>
    <property type="match status" value="1"/>
</dbReference>
<dbReference type="InterPro" id="IPR011990">
    <property type="entry name" value="TPR-like_helical_dom_sf"/>
</dbReference>
<dbReference type="Proteomes" id="UP000537825">
    <property type="component" value="Unassembled WGS sequence"/>
</dbReference>
<proteinExistence type="predicted"/>
<protein>
    <submittedName>
        <fullName evidence="6">Chemotaxis protein CheR</fullName>
    </submittedName>
</protein>
<dbReference type="InterPro" id="IPR022642">
    <property type="entry name" value="CheR_C"/>
</dbReference>
<feature type="compositionally biased region" description="Low complexity" evidence="4">
    <location>
        <begin position="312"/>
        <end position="381"/>
    </location>
</feature>